<dbReference type="SUPFAM" id="SSF46689">
    <property type="entry name" value="Homeodomain-like"/>
    <property type="match status" value="1"/>
</dbReference>
<dbReference type="GO" id="GO:0005634">
    <property type="term" value="C:nucleus"/>
    <property type="evidence" value="ECO:0007669"/>
    <property type="project" value="UniProtKB-SubCell"/>
</dbReference>
<feature type="compositionally biased region" description="Low complexity" evidence="7">
    <location>
        <begin position="14"/>
        <end position="31"/>
    </location>
</feature>
<keyword evidence="10" id="KW-1185">Reference proteome</keyword>
<reference evidence="9 10" key="1">
    <citation type="submission" date="2018-12" db="EMBL/GenBank/DDBJ databases">
        <title>Genome sequence and assembly of Colletotrichum trifolii.</title>
        <authorList>
            <person name="Gan P."/>
            <person name="Shirasu K."/>
        </authorList>
    </citation>
    <scope>NUCLEOTIDE SEQUENCE [LARGE SCALE GENOMIC DNA]</scope>
    <source>
        <strain evidence="9 10">543-2</strain>
    </source>
</reference>
<dbReference type="InterPro" id="IPR051775">
    <property type="entry name" value="Homeobox_domain"/>
</dbReference>
<evidence type="ECO:0000256" key="5">
    <source>
        <dbReference type="PROSITE-ProRule" id="PRU00108"/>
    </source>
</evidence>
<evidence type="ECO:0000313" key="10">
    <source>
        <dbReference type="Proteomes" id="UP000295703"/>
    </source>
</evidence>
<feature type="region of interest" description="Disordered" evidence="7">
    <location>
        <begin position="336"/>
        <end position="374"/>
    </location>
</feature>
<dbReference type="SMART" id="SM00389">
    <property type="entry name" value="HOX"/>
    <property type="match status" value="1"/>
</dbReference>
<feature type="region of interest" description="Disordered" evidence="7">
    <location>
        <begin position="1"/>
        <end position="102"/>
    </location>
</feature>
<dbReference type="InterPro" id="IPR017970">
    <property type="entry name" value="Homeobox_CS"/>
</dbReference>
<keyword evidence="4 5" id="KW-0539">Nucleus</keyword>
<protein>
    <submittedName>
        <fullName evidence="9">MBF complex negative regulatory component yox1</fullName>
    </submittedName>
</protein>
<feature type="compositionally biased region" description="Polar residues" evidence="7">
    <location>
        <begin position="1"/>
        <end position="12"/>
    </location>
</feature>
<gene>
    <name evidence="9" type="primary">yox1</name>
    <name evidence="9" type="ORF">CTRI78_v009041</name>
</gene>
<comment type="subcellular location">
    <subcellularLocation>
        <location evidence="1 5 6">Nucleus</location>
    </subcellularLocation>
</comment>
<dbReference type="AlphaFoldDB" id="A0A4R8QRQ1"/>
<dbReference type="GO" id="GO:0000981">
    <property type="term" value="F:DNA-binding transcription factor activity, RNA polymerase II-specific"/>
    <property type="evidence" value="ECO:0007669"/>
    <property type="project" value="InterPro"/>
</dbReference>
<dbReference type="CDD" id="cd00086">
    <property type="entry name" value="homeodomain"/>
    <property type="match status" value="1"/>
</dbReference>
<feature type="domain" description="Homeobox" evidence="8">
    <location>
        <begin position="76"/>
        <end position="136"/>
    </location>
</feature>
<dbReference type="PROSITE" id="PS50071">
    <property type="entry name" value="HOMEOBOX_2"/>
    <property type="match status" value="1"/>
</dbReference>
<feature type="region of interest" description="Disordered" evidence="7">
    <location>
        <begin position="538"/>
        <end position="582"/>
    </location>
</feature>
<dbReference type="EMBL" id="RYZW01000117">
    <property type="protein sequence ID" value="TDZ46091.1"/>
    <property type="molecule type" value="Genomic_DNA"/>
</dbReference>
<feature type="DNA-binding region" description="Homeobox" evidence="5">
    <location>
        <begin position="78"/>
        <end position="137"/>
    </location>
</feature>
<evidence type="ECO:0000256" key="2">
    <source>
        <dbReference type="ARBA" id="ARBA00023125"/>
    </source>
</evidence>
<feature type="compositionally biased region" description="Polar residues" evidence="7">
    <location>
        <begin position="417"/>
        <end position="430"/>
    </location>
</feature>
<comment type="caution">
    <text evidence="9">The sequence shown here is derived from an EMBL/GenBank/DDBJ whole genome shotgun (WGS) entry which is preliminary data.</text>
</comment>
<dbReference type="PANTHER" id="PTHR24323">
    <property type="entry name" value="CEH-10 HOMEODOMAIN-CONTAINING HOMOLOG"/>
    <property type="match status" value="1"/>
</dbReference>
<dbReference type="InterPro" id="IPR001356">
    <property type="entry name" value="HD"/>
</dbReference>
<keyword evidence="3 5" id="KW-0371">Homeobox</keyword>
<feature type="compositionally biased region" description="Polar residues" evidence="7">
    <location>
        <begin position="446"/>
        <end position="459"/>
    </location>
</feature>
<dbReference type="GO" id="GO:0000976">
    <property type="term" value="F:transcription cis-regulatory region binding"/>
    <property type="evidence" value="ECO:0007669"/>
    <property type="project" value="TreeGrafter"/>
</dbReference>
<feature type="compositionally biased region" description="Basic and acidic residues" evidence="7">
    <location>
        <begin position="557"/>
        <end position="582"/>
    </location>
</feature>
<evidence type="ECO:0000256" key="3">
    <source>
        <dbReference type="ARBA" id="ARBA00023155"/>
    </source>
</evidence>
<evidence type="ECO:0000256" key="4">
    <source>
        <dbReference type="ARBA" id="ARBA00023242"/>
    </source>
</evidence>
<proteinExistence type="predicted"/>
<dbReference type="PROSITE" id="PS00027">
    <property type="entry name" value="HOMEOBOX_1"/>
    <property type="match status" value="1"/>
</dbReference>
<evidence type="ECO:0000256" key="7">
    <source>
        <dbReference type="SAM" id="MobiDB-lite"/>
    </source>
</evidence>
<accession>A0A4R8QRQ1</accession>
<evidence type="ECO:0000313" key="9">
    <source>
        <dbReference type="EMBL" id="TDZ46091.1"/>
    </source>
</evidence>
<dbReference type="Proteomes" id="UP000295703">
    <property type="component" value="Unassembled WGS sequence"/>
</dbReference>
<evidence type="ECO:0000259" key="8">
    <source>
        <dbReference type="PROSITE" id="PS50071"/>
    </source>
</evidence>
<feature type="compositionally biased region" description="Polar residues" evidence="7">
    <location>
        <begin position="280"/>
        <end position="302"/>
    </location>
</feature>
<dbReference type="STRING" id="5466.A0A4R8QRQ1"/>
<organism evidence="9 10">
    <name type="scientific">Colletotrichum trifolii</name>
    <dbReference type="NCBI Taxonomy" id="5466"/>
    <lineage>
        <taxon>Eukaryota</taxon>
        <taxon>Fungi</taxon>
        <taxon>Dikarya</taxon>
        <taxon>Ascomycota</taxon>
        <taxon>Pezizomycotina</taxon>
        <taxon>Sordariomycetes</taxon>
        <taxon>Hypocreomycetidae</taxon>
        <taxon>Glomerellales</taxon>
        <taxon>Glomerellaceae</taxon>
        <taxon>Colletotrichum</taxon>
        <taxon>Colletotrichum orbiculare species complex</taxon>
    </lineage>
</organism>
<dbReference type="Pfam" id="PF00046">
    <property type="entry name" value="Homeodomain"/>
    <property type="match status" value="1"/>
</dbReference>
<sequence length="614" mass="65535">MPISDVASSALQITDAAAQSTSPSSSDSSAQIEHDSQVQTPTRYSSVVNPAETPDVDPSSSASSSKTDASNPEAEKHPKGKRKRTAAKDKTVLENAYIENPKPDKAARLDIVKRVSLNEKEVQIWFQNRRQNDRRKSRPLSAQEIAALRYGGMQILSSDPVAYSSPMVDEKVISTAAEGPSRAVYLHMETPSRQAAPTPEAFGTISPAFSPPNAPTAAADVALETPARVTHARPSHSASLSFSGSIGDLPARWSFSTSYSTPPSSSLNRTMEEIHKPDQYQPSSCSSTASVTNALPPSQSHMRLSLSLEGKAELVPNDASPPESRSEELLLEAASFPHQRSRSFQRSHSARAGVTLPPISSLTDSLPPTLGRGRSRDAHAWELCCDADARDELTAQAEDESNGSAVAAISLLRSTSSVLQSNSSKRNSPASKPASRLQQAKRPKLSRTSSSVARMQTSARDGDNVETYGIDGKRPGTKSKGLMNFVVSPSGDSDKENWVPKGEGNGGSVASAHEVQKAEQLMGVGRGNSRRAGRVLQGHHGPAVFGSSRAKTMPAMSRRDSGKGLSIFEDREGSPAPKASDEVERFMRGEVSPSKKGDMDCIAGLLSLSQGNWR</sequence>
<keyword evidence="2 5" id="KW-0238">DNA-binding</keyword>
<feature type="compositionally biased region" description="Polar residues" evidence="7">
    <location>
        <begin position="37"/>
        <end position="48"/>
    </location>
</feature>
<feature type="region of interest" description="Disordered" evidence="7">
    <location>
        <begin position="277"/>
        <end position="302"/>
    </location>
</feature>
<evidence type="ECO:0000256" key="6">
    <source>
        <dbReference type="RuleBase" id="RU000682"/>
    </source>
</evidence>
<feature type="compositionally biased region" description="Basic residues" evidence="7">
    <location>
        <begin position="339"/>
        <end position="349"/>
    </location>
</feature>
<dbReference type="InterPro" id="IPR009057">
    <property type="entry name" value="Homeodomain-like_sf"/>
</dbReference>
<feature type="region of interest" description="Disordered" evidence="7">
    <location>
        <begin position="417"/>
        <end position="509"/>
    </location>
</feature>
<dbReference type="PANTHER" id="PTHR24323:SF7">
    <property type="entry name" value="HOMEOBOX DOMAIN-CONTAINING PROTEIN"/>
    <property type="match status" value="1"/>
</dbReference>
<name>A0A4R8QRQ1_COLTR</name>
<dbReference type="Gene3D" id="1.10.10.60">
    <property type="entry name" value="Homeodomain-like"/>
    <property type="match status" value="1"/>
</dbReference>
<evidence type="ECO:0000256" key="1">
    <source>
        <dbReference type="ARBA" id="ARBA00004123"/>
    </source>
</evidence>